<dbReference type="EMBL" id="MK072394">
    <property type="protein sequence ID" value="AYV83835.1"/>
    <property type="molecule type" value="Genomic_DNA"/>
</dbReference>
<dbReference type="SUPFAM" id="SSF55931">
    <property type="entry name" value="Glutamine synthetase/guanido kinase"/>
    <property type="match status" value="1"/>
</dbReference>
<organism evidence="11">
    <name type="scientific">Hyperionvirus sp</name>
    <dbReference type="NCBI Taxonomy" id="2487770"/>
    <lineage>
        <taxon>Viruses</taxon>
        <taxon>Varidnaviria</taxon>
        <taxon>Bamfordvirae</taxon>
        <taxon>Nucleocytoviricota</taxon>
        <taxon>Megaviricetes</taxon>
        <taxon>Imitervirales</taxon>
        <taxon>Mimiviridae</taxon>
        <taxon>Klosneuvirinae</taxon>
    </lineage>
</organism>
<comment type="subcellular location">
    <subcellularLocation>
        <location evidence="1">Cytoplasm</location>
    </subcellularLocation>
</comment>
<dbReference type="GO" id="GO:0005524">
    <property type="term" value="F:ATP binding"/>
    <property type="evidence" value="ECO:0007669"/>
    <property type="project" value="UniProtKB-KW"/>
</dbReference>
<dbReference type="Gene3D" id="3.10.20.70">
    <property type="entry name" value="Glutamine synthetase, N-terminal domain"/>
    <property type="match status" value="1"/>
</dbReference>
<dbReference type="SMART" id="SM01230">
    <property type="entry name" value="Gln-synt_C"/>
    <property type="match status" value="1"/>
</dbReference>
<gene>
    <name evidence="11" type="ORF">Hyperionvirus12_32</name>
</gene>
<keyword evidence="5" id="KW-0436">Ligase</keyword>
<evidence type="ECO:0000313" key="11">
    <source>
        <dbReference type="EMBL" id="AYV83835.1"/>
    </source>
</evidence>
<dbReference type="PROSITE" id="PS51986">
    <property type="entry name" value="GS_BETA_GRASP"/>
    <property type="match status" value="1"/>
</dbReference>
<comment type="similarity">
    <text evidence="2">Belongs to the glutamine synthetase family.</text>
</comment>
<dbReference type="InterPro" id="IPR008147">
    <property type="entry name" value="Gln_synt_N"/>
</dbReference>
<protein>
    <recommendedName>
        <fullName evidence="3">glutamine synthetase</fullName>
        <ecNumber evidence="3">6.3.1.2</ecNumber>
    </recommendedName>
</protein>
<dbReference type="PANTHER" id="PTHR20852:SF57">
    <property type="entry name" value="GLUTAMINE SYNTHETASE 2 CYTOPLASMIC"/>
    <property type="match status" value="1"/>
</dbReference>
<dbReference type="EC" id="6.3.1.2" evidence="3"/>
<evidence type="ECO:0000256" key="1">
    <source>
        <dbReference type="ARBA" id="ARBA00004496"/>
    </source>
</evidence>
<sequence>MVTVLEYIWIDANNNLRSKGRVSDVEFKTVEELPYWIFDGSSTRQAVGFDSDVILRPVSMFPDPFRKGLGGFLVMCETFDKNGEAHVTNKRIGCAKSMSDAGVVEQEVWFGIEQEYILYERDMKKPLKWVSQDEPGLGEQGPYYCAVGADRAFGRKIVEAHLEMCIYAKLKIGGINGEVMPSQWEYQLGPLPGLVISDQLWVSRYILNRVCEMFDCCVSFLPKPLKEWNGSGAHTNFSTKKMRAENGLEEIKKACIKLGGKHKEHLEVYGENNIVRLTGMHETASFHKYSYGIGDRGASVRIPLLVFKDKKGYLEDRRPAANMDPYLVTEILVRTICM</sequence>
<evidence type="ECO:0000256" key="2">
    <source>
        <dbReference type="ARBA" id="ARBA00009897"/>
    </source>
</evidence>
<accession>A0A3G5A9C8</accession>
<dbReference type="InterPro" id="IPR014746">
    <property type="entry name" value="Gln_synth/guanido_kin_cat_dom"/>
</dbReference>
<dbReference type="InterPro" id="IPR050292">
    <property type="entry name" value="Glutamine_Synthetase"/>
</dbReference>
<evidence type="ECO:0000256" key="5">
    <source>
        <dbReference type="ARBA" id="ARBA00022598"/>
    </source>
</evidence>
<dbReference type="PROSITE" id="PS00180">
    <property type="entry name" value="GLNA_1"/>
    <property type="match status" value="1"/>
</dbReference>
<name>A0A3G5A9C8_9VIRU</name>
<feature type="domain" description="GS beta-grasp" evidence="9">
    <location>
        <begin position="3"/>
        <end position="83"/>
    </location>
</feature>
<reference evidence="11" key="1">
    <citation type="submission" date="2018-10" db="EMBL/GenBank/DDBJ databases">
        <title>Hidden diversity of soil giant viruses.</title>
        <authorList>
            <person name="Schulz F."/>
            <person name="Alteio L."/>
            <person name="Goudeau D."/>
            <person name="Ryan E.M."/>
            <person name="Malmstrom R.R."/>
            <person name="Blanchard J."/>
            <person name="Woyke T."/>
        </authorList>
    </citation>
    <scope>NUCLEOTIDE SEQUENCE</scope>
    <source>
        <strain evidence="11">HYV1</strain>
    </source>
</reference>
<comment type="catalytic activity">
    <reaction evidence="8">
        <text>L-glutamate + NH4(+) + ATP = L-glutamine + ADP + phosphate + H(+)</text>
        <dbReference type="Rhea" id="RHEA:16169"/>
        <dbReference type="ChEBI" id="CHEBI:15378"/>
        <dbReference type="ChEBI" id="CHEBI:28938"/>
        <dbReference type="ChEBI" id="CHEBI:29985"/>
        <dbReference type="ChEBI" id="CHEBI:30616"/>
        <dbReference type="ChEBI" id="CHEBI:43474"/>
        <dbReference type="ChEBI" id="CHEBI:58359"/>
        <dbReference type="ChEBI" id="CHEBI:456216"/>
        <dbReference type="EC" id="6.3.1.2"/>
    </reaction>
</comment>
<dbReference type="Gene3D" id="3.30.590.10">
    <property type="entry name" value="Glutamine synthetase/guanido kinase, catalytic domain"/>
    <property type="match status" value="1"/>
</dbReference>
<dbReference type="InterPro" id="IPR027303">
    <property type="entry name" value="Gln_synth_gly_rich_site"/>
</dbReference>
<dbReference type="PANTHER" id="PTHR20852">
    <property type="entry name" value="GLUTAMINE SYNTHETASE"/>
    <property type="match status" value="1"/>
</dbReference>
<evidence type="ECO:0000259" key="10">
    <source>
        <dbReference type="PROSITE" id="PS51987"/>
    </source>
</evidence>
<evidence type="ECO:0000256" key="3">
    <source>
        <dbReference type="ARBA" id="ARBA00012937"/>
    </source>
</evidence>
<evidence type="ECO:0000256" key="4">
    <source>
        <dbReference type="ARBA" id="ARBA00022490"/>
    </source>
</evidence>
<keyword evidence="6" id="KW-0547">Nucleotide-binding</keyword>
<dbReference type="InterPro" id="IPR036651">
    <property type="entry name" value="Gln_synt_N_sf"/>
</dbReference>
<evidence type="ECO:0000256" key="7">
    <source>
        <dbReference type="ARBA" id="ARBA00022840"/>
    </source>
</evidence>
<dbReference type="GO" id="GO:0006542">
    <property type="term" value="P:glutamine biosynthetic process"/>
    <property type="evidence" value="ECO:0007669"/>
    <property type="project" value="InterPro"/>
</dbReference>
<dbReference type="InterPro" id="IPR008146">
    <property type="entry name" value="Gln_synth_cat_dom"/>
</dbReference>
<proteinExistence type="inferred from homology"/>
<evidence type="ECO:0000256" key="8">
    <source>
        <dbReference type="ARBA" id="ARBA00049436"/>
    </source>
</evidence>
<keyword evidence="7" id="KW-0067">ATP-binding</keyword>
<dbReference type="InterPro" id="IPR027302">
    <property type="entry name" value="Gln_synth_N_conserv_site"/>
</dbReference>
<feature type="domain" description="GS catalytic" evidence="10">
    <location>
        <begin position="90"/>
        <end position="338"/>
    </location>
</feature>
<dbReference type="PROSITE" id="PS51987">
    <property type="entry name" value="GS_CATALYTIC"/>
    <property type="match status" value="1"/>
</dbReference>
<keyword evidence="4" id="KW-0963">Cytoplasm</keyword>
<dbReference type="SUPFAM" id="SSF54368">
    <property type="entry name" value="Glutamine synthetase, N-terminal domain"/>
    <property type="match status" value="1"/>
</dbReference>
<dbReference type="GO" id="GO:0004356">
    <property type="term" value="F:glutamine synthetase activity"/>
    <property type="evidence" value="ECO:0007669"/>
    <property type="project" value="UniProtKB-EC"/>
</dbReference>
<dbReference type="FunFam" id="3.30.590.10:FF:000011">
    <property type="entry name" value="Glutamine synthetase"/>
    <property type="match status" value="1"/>
</dbReference>
<dbReference type="Pfam" id="PF00120">
    <property type="entry name" value="Gln-synt_C"/>
    <property type="match status" value="1"/>
</dbReference>
<evidence type="ECO:0000259" key="9">
    <source>
        <dbReference type="PROSITE" id="PS51986"/>
    </source>
</evidence>
<dbReference type="Pfam" id="PF03951">
    <property type="entry name" value="Gln-synt_N"/>
    <property type="match status" value="1"/>
</dbReference>
<evidence type="ECO:0000256" key="6">
    <source>
        <dbReference type="ARBA" id="ARBA00022741"/>
    </source>
</evidence>
<dbReference type="PROSITE" id="PS00181">
    <property type="entry name" value="GLNA_ATP"/>
    <property type="match status" value="1"/>
</dbReference>